<feature type="binding site" evidence="6">
    <location>
        <position position="180"/>
    </location>
    <ligand>
        <name>Zn(2+)</name>
        <dbReference type="ChEBI" id="CHEBI:29105"/>
    </ligand>
</feature>
<dbReference type="Proteomes" id="UP000324907">
    <property type="component" value="Unassembled WGS sequence"/>
</dbReference>
<gene>
    <name evidence="8" type="ORF">FNF28_02098</name>
    <name evidence="7" type="ORF">FNF29_05530</name>
</gene>
<dbReference type="GO" id="GO:0120539">
    <property type="term" value="F:4-hydroxy-3-methoxy-5-polyprenylbenzoate decarboxylase activity"/>
    <property type="evidence" value="ECO:0007669"/>
    <property type="project" value="UniProtKB-EC"/>
</dbReference>
<dbReference type="UniPathway" id="UPA00232"/>
<comment type="caution">
    <text evidence="8">The sequence shown here is derived from an EMBL/GenBank/DDBJ whole genome shotgun (WGS) entry which is preliminary data.</text>
</comment>
<dbReference type="HAMAP" id="MF_03111">
    <property type="entry name" value="Coq4"/>
    <property type="match status" value="1"/>
</dbReference>
<evidence type="ECO:0000313" key="10">
    <source>
        <dbReference type="Proteomes" id="UP000324907"/>
    </source>
</evidence>
<proteinExistence type="inferred from homology"/>
<keyword evidence="6" id="KW-0862">Zinc</keyword>
<dbReference type="PANTHER" id="PTHR12922">
    <property type="entry name" value="UBIQUINONE BIOSYNTHESIS PROTEIN"/>
    <property type="match status" value="1"/>
</dbReference>
<evidence type="ECO:0000256" key="1">
    <source>
        <dbReference type="ARBA" id="ARBA00022688"/>
    </source>
</evidence>
<organism evidence="8 10">
    <name type="scientific">Cafeteria roenbergensis</name>
    <name type="common">Marine flagellate</name>
    <dbReference type="NCBI Taxonomy" id="33653"/>
    <lineage>
        <taxon>Eukaryota</taxon>
        <taxon>Sar</taxon>
        <taxon>Stramenopiles</taxon>
        <taxon>Bigyra</taxon>
        <taxon>Opalozoa</taxon>
        <taxon>Bicosoecida</taxon>
        <taxon>Cafeteriaceae</taxon>
        <taxon>Cafeteria</taxon>
    </lineage>
</organism>
<comment type="pathway">
    <text evidence="6">Cofactor biosynthesis; ubiquinone biosynthesis.</text>
</comment>
<dbReference type="InterPro" id="IPR007715">
    <property type="entry name" value="Coq4"/>
</dbReference>
<evidence type="ECO:0000313" key="7">
    <source>
        <dbReference type="EMBL" id="KAA0150090.1"/>
    </source>
</evidence>
<sequence>MLSRACRMRVTDAAAARLLATGRAAGSAVWDLRRFSSSQVSGGSGSARSQWPGAVRLSPVERVALTVGSALTALGDPERGDMVAMLGETTGESALRAMASRMRADPDGKVLLEERPRIRDGDVASWNLASLPEASLGRAYGDFMASHGFDADSRAEVRYVTDDELAYVLQRYREAHDFLHPLTGLPPTVLGELGLKWLEMIQTGLPMTAMAALVGPLRLDAAERAVLTRHLVPWAAEQGRAARFLMAARFEAMLAWPLHQVRMDFGIAPAPDVDALLRHYRSVGWGGRTGLAHLAPWKRAGALSREDEASVAPAVWGSWRRPAHAPAR</sequence>
<dbReference type="GO" id="GO:0008270">
    <property type="term" value="F:zinc ion binding"/>
    <property type="evidence" value="ECO:0007669"/>
    <property type="project" value="UniProtKB-UniRule"/>
</dbReference>
<evidence type="ECO:0000313" key="8">
    <source>
        <dbReference type="EMBL" id="KAA0169486.1"/>
    </source>
</evidence>
<keyword evidence="2 6" id="KW-0999">Mitochondrion inner membrane</keyword>
<dbReference type="EC" id="4.1.1.130" evidence="6"/>
<dbReference type="PANTHER" id="PTHR12922:SF7">
    <property type="entry name" value="UBIQUINONE BIOSYNTHESIS PROTEIN COQ4 HOMOLOG, MITOCHONDRIAL"/>
    <property type="match status" value="1"/>
</dbReference>
<comment type="similarity">
    <text evidence="6">Belongs to the COQ4 family.</text>
</comment>
<evidence type="ECO:0000256" key="5">
    <source>
        <dbReference type="ARBA" id="ARBA00023239"/>
    </source>
</evidence>
<comment type="cofactor">
    <cofactor evidence="6">
        <name>Zn(2+)</name>
        <dbReference type="ChEBI" id="CHEBI:29105"/>
    </cofactor>
</comment>
<keyword evidence="1 6" id="KW-0831">Ubiquinone biosynthesis</keyword>
<accession>A0A5A8DVP6</accession>
<keyword evidence="4 6" id="KW-0472">Membrane</keyword>
<feature type="binding site" evidence="6">
    <location>
        <position position="176"/>
    </location>
    <ligand>
        <name>Zn(2+)</name>
        <dbReference type="ChEBI" id="CHEBI:29105"/>
    </ligand>
</feature>
<evidence type="ECO:0000256" key="4">
    <source>
        <dbReference type="ARBA" id="ARBA00023136"/>
    </source>
</evidence>
<dbReference type="GO" id="GO:0031314">
    <property type="term" value="C:extrinsic component of mitochondrial inner membrane"/>
    <property type="evidence" value="ECO:0007669"/>
    <property type="project" value="UniProtKB-UniRule"/>
</dbReference>
<evidence type="ECO:0000256" key="2">
    <source>
        <dbReference type="ARBA" id="ARBA00022792"/>
    </source>
</evidence>
<keyword evidence="5 6" id="KW-0456">Lyase</keyword>
<name>A0A5A8DVP6_CAFRO</name>
<feature type="binding site" evidence="6">
    <location>
        <position position="192"/>
    </location>
    <ligand>
        <name>Zn(2+)</name>
        <dbReference type="ChEBI" id="CHEBI:29105"/>
    </ligand>
</feature>
<evidence type="ECO:0000313" key="9">
    <source>
        <dbReference type="Proteomes" id="UP000323011"/>
    </source>
</evidence>
<evidence type="ECO:0000256" key="3">
    <source>
        <dbReference type="ARBA" id="ARBA00023128"/>
    </source>
</evidence>
<feature type="binding site" evidence="6">
    <location>
        <position position="177"/>
    </location>
    <ligand>
        <name>Zn(2+)</name>
        <dbReference type="ChEBI" id="CHEBI:29105"/>
    </ligand>
</feature>
<protein>
    <recommendedName>
        <fullName evidence="6">Ubiquinone biosynthesis protein COQ4 homolog, mitochondrial</fullName>
    </recommendedName>
    <alternativeName>
        <fullName evidence="6">4-hydroxy-3-methoxy-5-polyprenylbenzoate decarboxylase</fullName>
        <ecNumber evidence="6">4.1.1.130</ecNumber>
    </alternativeName>
    <alternativeName>
        <fullName evidence="6">Coenzyme Q biosynthesis protein 4 homolog</fullName>
    </alternativeName>
</protein>
<dbReference type="EMBL" id="VLTN01000037">
    <property type="protein sequence ID" value="KAA0150090.1"/>
    <property type="molecule type" value="Genomic_DNA"/>
</dbReference>
<keyword evidence="3 6" id="KW-0496">Mitochondrion</keyword>
<dbReference type="AlphaFoldDB" id="A0A5A8DVP6"/>
<comment type="subcellular location">
    <subcellularLocation>
        <location evidence="6">Mitochondrion inner membrane</location>
        <topology evidence="6">Peripheral membrane protein</topology>
        <orientation evidence="6">Matrix side</orientation>
    </subcellularLocation>
</comment>
<dbReference type="Pfam" id="PF05019">
    <property type="entry name" value="Coq4"/>
    <property type="match status" value="1"/>
</dbReference>
<comment type="subunit">
    <text evidence="6">Component of a multi-subunit COQ enzyme complex.</text>
</comment>
<comment type="function">
    <text evidence="6">Lyase that catalyzes the C1-decarboxylation of 4-hydroxy-3-methoxy-5-(all-trans-polyprenyl)benzoic acid into 2-methoxy-6-(all-trans-polyprenyl)phenol during ubiquinone biosynthesis.</text>
</comment>
<dbReference type="InterPro" id="IPR027540">
    <property type="entry name" value="Coq4_euk"/>
</dbReference>
<dbReference type="OMA" id="YYERHFH"/>
<evidence type="ECO:0000256" key="6">
    <source>
        <dbReference type="HAMAP-Rule" id="MF_03111"/>
    </source>
</evidence>
<keyword evidence="6" id="KW-0479">Metal-binding</keyword>
<reference evidence="9 10" key="1">
    <citation type="submission" date="2019-07" db="EMBL/GenBank/DDBJ databases">
        <title>Genomes of Cafeteria roenbergensis.</title>
        <authorList>
            <person name="Fischer M.G."/>
            <person name="Hackl T."/>
            <person name="Roman M."/>
        </authorList>
    </citation>
    <scope>NUCLEOTIDE SEQUENCE [LARGE SCALE GENOMIC DNA]</scope>
    <source>
        <strain evidence="7 9">BVI</strain>
        <strain evidence="8 10">RCC970-E3</strain>
    </source>
</reference>
<dbReference type="EMBL" id="VLTL01000022">
    <property type="protein sequence ID" value="KAA0169486.1"/>
    <property type="molecule type" value="Genomic_DNA"/>
</dbReference>
<keyword evidence="9" id="KW-1185">Reference proteome</keyword>
<comment type="catalytic activity">
    <reaction evidence="6">
        <text>a 4-hydroxy-3-methoxy-5-(all-trans-polyprenyl)benzoate + H(+) = a 2-methoxy-6-(all-trans-polyprenyl)phenol + CO2</text>
        <dbReference type="Rhea" id="RHEA:81179"/>
        <dbReference type="Rhea" id="RHEA-COMP:9551"/>
        <dbReference type="Rhea" id="RHEA-COMP:10931"/>
        <dbReference type="ChEBI" id="CHEBI:15378"/>
        <dbReference type="ChEBI" id="CHEBI:16526"/>
        <dbReference type="ChEBI" id="CHEBI:62731"/>
        <dbReference type="ChEBI" id="CHEBI:84443"/>
        <dbReference type="EC" id="4.1.1.130"/>
    </reaction>
</comment>
<dbReference type="Proteomes" id="UP000323011">
    <property type="component" value="Unassembled WGS sequence"/>
</dbReference>